<keyword evidence="2" id="KW-1185">Reference proteome</keyword>
<evidence type="ECO:0000313" key="2">
    <source>
        <dbReference type="Proteomes" id="UP000789920"/>
    </source>
</evidence>
<protein>
    <submittedName>
        <fullName evidence="1">6069_t:CDS:1</fullName>
    </submittedName>
</protein>
<sequence>MSYLSRQQRGSYATNVCTNCRRKHAKCSEEAICTNCASHNLKCIYVKPTTKRGPKAANRSTNVFEDNSGEAPNIEQEHTMTQFS</sequence>
<reference evidence="1" key="1">
    <citation type="submission" date="2021-06" db="EMBL/GenBank/DDBJ databases">
        <authorList>
            <person name="Kallberg Y."/>
            <person name="Tangrot J."/>
            <person name="Rosling A."/>
        </authorList>
    </citation>
    <scope>NUCLEOTIDE SEQUENCE</scope>
    <source>
        <strain evidence="1">MA461A</strain>
    </source>
</reference>
<accession>A0ACA9ST33</accession>
<dbReference type="EMBL" id="CAJVQC010152635">
    <property type="protein sequence ID" value="CAG8846735.1"/>
    <property type="molecule type" value="Genomic_DNA"/>
</dbReference>
<dbReference type="Proteomes" id="UP000789920">
    <property type="component" value="Unassembled WGS sequence"/>
</dbReference>
<evidence type="ECO:0000313" key="1">
    <source>
        <dbReference type="EMBL" id="CAG8846735.1"/>
    </source>
</evidence>
<organism evidence="1 2">
    <name type="scientific">Racocetra persica</name>
    <dbReference type="NCBI Taxonomy" id="160502"/>
    <lineage>
        <taxon>Eukaryota</taxon>
        <taxon>Fungi</taxon>
        <taxon>Fungi incertae sedis</taxon>
        <taxon>Mucoromycota</taxon>
        <taxon>Glomeromycotina</taxon>
        <taxon>Glomeromycetes</taxon>
        <taxon>Diversisporales</taxon>
        <taxon>Gigasporaceae</taxon>
        <taxon>Racocetra</taxon>
    </lineage>
</organism>
<feature type="non-terminal residue" evidence="1">
    <location>
        <position position="84"/>
    </location>
</feature>
<gene>
    <name evidence="1" type="ORF">RPERSI_LOCUS34297</name>
</gene>
<proteinExistence type="predicted"/>
<comment type="caution">
    <text evidence="1">The sequence shown here is derived from an EMBL/GenBank/DDBJ whole genome shotgun (WGS) entry which is preliminary data.</text>
</comment>
<name>A0ACA9ST33_9GLOM</name>